<comment type="caution">
    <text evidence="3">The sequence shown here is derived from an EMBL/GenBank/DDBJ whole genome shotgun (WGS) entry which is preliminary data.</text>
</comment>
<feature type="region of interest" description="Disordered" evidence="1">
    <location>
        <begin position="26"/>
        <end position="55"/>
    </location>
</feature>
<dbReference type="AlphaFoldDB" id="A0A9W9DY96"/>
<dbReference type="OrthoDB" id="2842589at2759"/>
<reference evidence="3" key="1">
    <citation type="submission" date="2022-08" db="EMBL/GenBank/DDBJ databases">
        <title>A Global Phylogenomic Analysis of the Shiitake Genus Lentinula.</title>
        <authorList>
            <consortium name="DOE Joint Genome Institute"/>
            <person name="Sierra-Patev S."/>
            <person name="Min B."/>
            <person name="Naranjo-Ortiz M."/>
            <person name="Looney B."/>
            <person name="Konkel Z."/>
            <person name="Slot J.C."/>
            <person name="Sakamoto Y."/>
            <person name="Steenwyk J.L."/>
            <person name="Rokas A."/>
            <person name="Carro J."/>
            <person name="Camarero S."/>
            <person name="Ferreira P."/>
            <person name="Molpeceres G."/>
            <person name="Ruiz-Duenas F.J."/>
            <person name="Serrano A."/>
            <person name="Henrissat B."/>
            <person name="Drula E."/>
            <person name="Hughes K.W."/>
            <person name="Mata J.L."/>
            <person name="Ishikawa N.K."/>
            <person name="Vargas-Isla R."/>
            <person name="Ushijima S."/>
            <person name="Smith C.A."/>
            <person name="Ahrendt S."/>
            <person name="Andreopoulos W."/>
            <person name="He G."/>
            <person name="Labutti K."/>
            <person name="Lipzen A."/>
            <person name="Ng V."/>
            <person name="Riley R."/>
            <person name="Sandor L."/>
            <person name="Barry K."/>
            <person name="Martinez A.T."/>
            <person name="Xiao Y."/>
            <person name="Gibbons J.G."/>
            <person name="Terashima K."/>
            <person name="Grigoriev I.V."/>
            <person name="Hibbett D.S."/>
        </authorList>
    </citation>
    <scope>NUCLEOTIDE SEQUENCE</scope>
    <source>
        <strain evidence="3">JLM2183</strain>
    </source>
</reference>
<evidence type="ECO:0000256" key="2">
    <source>
        <dbReference type="SAM" id="SignalP"/>
    </source>
</evidence>
<organism evidence="3 4">
    <name type="scientific">Lentinula aciculospora</name>
    <dbReference type="NCBI Taxonomy" id="153920"/>
    <lineage>
        <taxon>Eukaryota</taxon>
        <taxon>Fungi</taxon>
        <taxon>Dikarya</taxon>
        <taxon>Basidiomycota</taxon>
        <taxon>Agaricomycotina</taxon>
        <taxon>Agaricomycetes</taxon>
        <taxon>Agaricomycetidae</taxon>
        <taxon>Agaricales</taxon>
        <taxon>Marasmiineae</taxon>
        <taxon>Omphalotaceae</taxon>
        <taxon>Lentinula</taxon>
    </lineage>
</organism>
<name>A0A9W9DY96_9AGAR</name>
<feature type="signal peptide" evidence="2">
    <location>
        <begin position="1"/>
        <end position="22"/>
    </location>
</feature>
<proteinExistence type="predicted"/>
<feature type="chain" id="PRO_5040752268" evidence="2">
    <location>
        <begin position="23"/>
        <end position="167"/>
    </location>
</feature>
<evidence type="ECO:0000313" key="4">
    <source>
        <dbReference type="Proteomes" id="UP001150266"/>
    </source>
</evidence>
<keyword evidence="2" id="KW-0732">Signal</keyword>
<protein>
    <submittedName>
        <fullName evidence="3">Uncharacterized protein</fullName>
    </submittedName>
</protein>
<evidence type="ECO:0000313" key="3">
    <source>
        <dbReference type="EMBL" id="KAJ4490782.1"/>
    </source>
</evidence>
<accession>A0A9W9DY96</accession>
<keyword evidence="4" id="KW-1185">Reference proteome</keyword>
<dbReference type="EMBL" id="JAOTPV010000001">
    <property type="protein sequence ID" value="KAJ4490782.1"/>
    <property type="molecule type" value="Genomic_DNA"/>
</dbReference>
<evidence type="ECO:0000256" key="1">
    <source>
        <dbReference type="SAM" id="MobiDB-lite"/>
    </source>
</evidence>
<sequence length="167" mass="19019">MIIIWKTYIALSLLLASTTVHALPSQSRVEARRYRDPSAPPYAPPSISKDKPWPKVQRDRNDPNIYIVYSSSKDHKDHAAENLVSEFLHRTQIQNVLELEHKLDIIQSKNYPKLSIDGTDPHFSIVGPEICGGDRRQCNVLLNRKSPEVKWWIQDSSGKVIAEPAPE</sequence>
<gene>
    <name evidence="3" type="ORF">J3R30DRAFT_134817</name>
</gene>
<dbReference type="Proteomes" id="UP001150266">
    <property type="component" value="Unassembled WGS sequence"/>
</dbReference>